<dbReference type="Gene3D" id="1.20.1250.20">
    <property type="entry name" value="MFS general substrate transporter like domains"/>
    <property type="match status" value="1"/>
</dbReference>
<keyword evidence="5" id="KW-0653">Protein transport</keyword>
<dbReference type="STRING" id="760192.Halhy_4006"/>
<evidence type="ECO:0000259" key="10">
    <source>
        <dbReference type="PROSITE" id="PS50850"/>
    </source>
</evidence>
<feature type="transmembrane region" description="Helical" evidence="9">
    <location>
        <begin position="54"/>
        <end position="75"/>
    </location>
</feature>
<feature type="transmembrane region" description="Helical" evidence="9">
    <location>
        <begin position="395"/>
        <end position="416"/>
    </location>
</feature>
<feature type="transmembrane region" description="Helical" evidence="9">
    <location>
        <begin position="329"/>
        <end position="350"/>
    </location>
</feature>
<dbReference type="PANTHER" id="PTHR23517:SF15">
    <property type="entry name" value="PROTON-DEPENDENT OLIGOPEPTIDE FAMILY TRANSPORT PROTEIN"/>
    <property type="match status" value="1"/>
</dbReference>
<comment type="subcellular location">
    <subcellularLocation>
        <location evidence="1">Cell membrane</location>
        <topology evidence="1">Multi-pass membrane protein</topology>
    </subcellularLocation>
    <subcellularLocation>
        <location evidence="8">Membrane</location>
        <topology evidence="8">Multi-pass membrane protein</topology>
    </subcellularLocation>
</comment>
<evidence type="ECO:0000256" key="2">
    <source>
        <dbReference type="ARBA" id="ARBA00022448"/>
    </source>
</evidence>
<feature type="transmembrane region" description="Helical" evidence="9">
    <location>
        <begin position="221"/>
        <end position="239"/>
    </location>
</feature>
<dbReference type="PANTHER" id="PTHR23517">
    <property type="entry name" value="RESISTANCE PROTEIN MDTM, PUTATIVE-RELATED-RELATED"/>
    <property type="match status" value="1"/>
</dbReference>
<keyword evidence="4 8" id="KW-0812">Transmembrane</keyword>
<feature type="transmembrane region" description="Helical" evidence="9">
    <location>
        <begin position="284"/>
        <end position="301"/>
    </location>
</feature>
<dbReference type="GO" id="GO:0006857">
    <property type="term" value="P:oligopeptide transport"/>
    <property type="evidence" value="ECO:0007669"/>
    <property type="project" value="InterPro"/>
</dbReference>
<name>F4L5L9_HALH1</name>
<keyword evidence="7 9" id="KW-0472">Membrane</keyword>
<dbReference type="NCBIfam" id="TIGR00924">
    <property type="entry name" value="yjdL_sub1_fam"/>
    <property type="match status" value="1"/>
</dbReference>
<feature type="transmembrane region" description="Helical" evidence="9">
    <location>
        <begin position="463"/>
        <end position="482"/>
    </location>
</feature>
<reference key="2">
    <citation type="submission" date="2011-04" db="EMBL/GenBank/DDBJ databases">
        <title>Complete sequence of chromosome of Haliscomenobacter hydrossis DSM 1100.</title>
        <authorList>
            <consortium name="US DOE Joint Genome Institute (JGI-PGF)"/>
            <person name="Lucas S."/>
            <person name="Han J."/>
            <person name="Lapidus A."/>
            <person name="Bruce D."/>
            <person name="Goodwin L."/>
            <person name="Pitluck S."/>
            <person name="Peters L."/>
            <person name="Kyrpides N."/>
            <person name="Mavromatis K."/>
            <person name="Ivanova N."/>
            <person name="Ovchinnikova G."/>
            <person name="Pagani I."/>
            <person name="Daligault H."/>
            <person name="Detter J.C."/>
            <person name="Han C."/>
            <person name="Land M."/>
            <person name="Hauser L."/>
            <person name="Markowitz V."/>
            <person name="Cheng J.-F."/>
            <person name="Hugenholtz P."/>
            <person name="Woyke T."/>
            <person name="Wu D."/>
            <person name="Verbarg S."/>
            <person name="Frueling A."/>
            <person name="Brambilla E."/>
            <person name="Klenk H.-P."/>
            <person name="Eisen J.A."/>
        </authorList>
    </citation>
    <scope>NUCLEOTIDE SEQUENCE</scope>
    <source>
        <strain>DSM 1100</strain>
    </source>
</reference>
<evidence type="ECO:0000256" key="3">
    <source>
        <dbReference type="ARBA" id="ARBA00022475"/>
    </source>
</evidence>
<dbReference type="GO" id="GO:1904680">
    <property type="term" value="F:peptide transmembrane transporter activity"/>
    <property type="evidence" value="ECO:0007669"/>
    <property type="project" value="InterPro"/>
</dbReference>
<dbReference type="InterPro" id="IPR020846">
    <property type="entry name" value="MFS_dom"/>
</dbReference>
<proteinExistence type="inferred from homology"/>
<accession>F4L5L9</accession>
<dbReference type="InterPro" id="IPR036259">
    <property type="entry name" value="MFS_trans_sf"/>
</dbReference>
<protein>
    <submittedName>
        <fullName evidence="11">Amino acid/peptide transporter</fullName>
    </submittedName>
</protein>
<keyword evidence="12" id="KW-1185">Reference proteome</keyword>
<dbReference type="EMBL" id="CP002691">
    <property type="protein sequence ID" value="AEE51854.1"/>
    <property type="molecule type" value="Genomic_DNA"/>
</dbReference>
<evidence type="ECO:0000313" key="11">
    <source>
        <dbReference type="EMBL" id="AEE51854.1"/>
    </source>
</evidence>
<comment type="similarity">
    <text evidence="8">Belongs to the major facilitator superfamily. Proton-dependent oligopeptide transporter (POT/PTR) (TC 2.A.17) family.</text>
</comment>
<evidence type="ECO:0000256" key="9">
    <source>
        <dbReference type="SAM" id="Phobius"/>
    </source>
</evidence>
<dbReference type="InterPro" id="IPR018456">
    <property type="entry name" value="PTR2_symporter_CS"/>
</dbReference>
<evidence type="ECO:0000256" key="6">
    <source>
        <dbReference type="ARBA" id="ARBA00022989"/>
    </source>
</evidence>
<keyword evidence="6 9" id="KW-1133">Transmembrane helix</keyword>
<dbReference type="InterPro" id="IPR005279">
    <property type="entry name" value="Dipep/tripep_permease"/>
</dbReference>
<evidence type="ECO:0000256" key="5">
    <source>
        <dbReference type="ARBA" id="ARBA00022856"/>
    </source>
</evidence>
<evidence type="ECO:0000256" key="7">
    <source>
        <dbReference type="ARBA" id="ARBA00023136"/>
    </source>
</evidence>
<organism evidence="11 12">
    <name type="scientific">Haliscomenobacter hydrossis (strain ATCC 27775 / DSM 1100 / LMG 10767 / O)</name>
    <dbReference type="NCBI Taxonomy" id="760192"/>
    <lineage>
        <taxon>Bacteria</taxon>
        <taxon>Pseudomonadati</taxon>
        <taxon>Bacteroidota</taxon>
        <taxon>Saprospiria</taxon>
        <taxon>Saprospirales</taxon>
        <taxon>Haliscomenobacteraceae</taxon>
        <taxon>Haliscomenobacter</taxon>
    </lineage>
</organism>
<dbReference type="RefSeq" id="WP_013766392.1">
    <property type="nucleotide sequence ID" value="NC_015510.1"/>
</dbReference>
<evidence type="ECO:0000256" key="4">
    <source>
        <dbReference type="ARBA" id="ARBA00022692"/>
    </source>
</evidence>
<feature type="transmembrane region" description="Helical" evidence="9">
    <location>
        <begin position="147"/>
        <end position="167"/>
    </location>
</feature>
<dbReference type="PROSITE" id="PS01022">
    <property type="entry name" value="PTR2_1"/>
    <property type="match status" value="1"/>
</dbReference>
<dbReference type="CDD" id="cd17346">
    <property type="entry name" value="MFS_DtpA_like"/>
    <property type="match status" value="1"/>
</dbReference>
<evidence type="ECO:0000256" key="1">
    <source>
        <dbReference type="ARBA" id="ARBA00004651"/>
    </source>
</evidence>
<evidence type="ECO:0000313" key="12">
    <source>
        <dbReference type="Proteomes" id="UP000008461"/>
    </source>
</evidence>
<keyword evidence="5" id="KW-0571">Peptide transport</keyword>
<feature type="transmembrane region" description="Helical" evidence="9">
    <location>
        <begin position="173"/>
        <end position="192"/>
    </location>
</feature>
<feature type="transmembrane region" description="Helical" evidence="9">
    <location>
        <begin position="362"/>
        <end position="383"/>
    </location>
</feature>
<dbReference type="HOGENOM" id="CLU_004790_0_2_10"/>
<gene>
    <name evidence="11" type="ordered locus">Halhy_4006</name>
</gene>
<dbReference type="InterPro" id="IPR050171">
    <property type="entry name" value="MFS_Transporters"/>
</dbReference>
<dbReference type="PROSITE" id="PS50850">
    <property type="entry name" value="MFS"/>
    <property type="match status" value="1"/>
</dbReference>
<keyword evidence="2 8" id="KW-0813">Transport</keyword>
<dbReference type="Proteomes" id="UP000008461">
    <property type="component" value="Chromosome"/>
</dbReference>
<feature type="transmembrane region" description="Helical" evidence="9">
    <location>
        <begin position="24"/>
        <end position="42"/>
    </location>
</feature>
<dbReference type="OrthoDB" id="9772725at2"/>
<dbReference type="PROSITE" id="PS01023">
    <property type="entry name" value="PTR2_2"/>
    <property type="match status" value="1"/>
</dbReference>
<dbReference type="GO" id="GO:0005886">
    <property type="term" value="C:plasma membrane"/>
    <property type="evidence" value="ECO:0007669"/>
    <property type="project" value="UniProtKB-SubCell"/>
</dbReference>
<feature type="domain" description="Major facilitator superfamily (MFS) profile" evidence="10">
    <location>
        <begin position="14"/>
        <end position="487"/>
    </location>
</feature>
<dbReference type="KEGG" id="hhy:Halhy_4006"/>
<dbReference type="SUPFAM" id="SSF103473">
    <property type="entry name" value="MFS general substrate transporter"/>
    <property type="match status" value="1"/>
</dbReference>
<dbReference type="AlphaFoldDB" id="F4L5L9"/>
<feature type="transmembrane region" description="Helical" evidence="9">
    <location>
        <begin position="428"/>
        <end position="451"/>
    </location>
</feature>
<evidence type="ECO:0000256" key="8">
    <source>
        <dbReference type="RuleBase" id="RU003755"/>
    </source>
</evidence>
<feature type="transmembrane region" description="Helical" evidence="9">
    <location>
        <begin position="251"/>
        <end position="272"/>
    </location>
</feature>
<sequence length="494" mass="53389">MSKGFFGHPAGLSTLFFTEMWERFSYYGMRAILILFMTASVADKGLGIDPSNAGAIYGLYTAAVYLFTLPGGWLADNILGQRKAIWYGGILIMIGHLILAIPGSPGIFVVGLVFVATGTGLLKPNISTVVGDLYPEGGARRDQGFSIFYMGINLGSFLGQILVPLLADYNWHWGFGAAAIGMFFGLLQFRLTQGKLNDLGLKPKLKEETEEGKVVRKTNTVLTGILALALVGFLALLQYFKVIDVTTATGIAQAVGIIIVVITLFYFLYIMVAGGLDPVELKKVLVIFCLFIGAALFWSGFEQAGSSLNLFARDFTNRMIGTWEMPAGMLQSVNALVIIIFAPIVGWIWVKLAARNLNPNTPIKFGIGIILMGLGFVVMYFAAQYAAAGTKVGMGWLWFTFFLHSIGELTLSPVGLSATTKLSPKRYVGQMMGIWFVGASLGNLIAGLFAGGVDAENASQMPALFMSVVVFSVISGALFILFNPILKKWMGNVN</sequence>
<dbReference type="Pfam" id="PF00854">
    <property type="entry name" value="PTR2"/>
    <property type="match status" value="1"/>
</dbReference>
<reference evidence="11 12" key="1">
    <citation type="journal article" date="2011" name="Stand. Genomic Sci.">
        <title>Complete genome sequence of Haliscomenobacter hydrossis type strain (O).</title>
        <authorList>
            <consortium name="US DOE Joint Genome Institute (JGI-PGF)"/>
            <person name="Daligault H."/>
            <person name="Lapidus A."/>
            <person name="Zeytun A."/>
            <person name="Nolan M."/>
            <person name="Lucas S."/>
            <person name="Del Rio T.G."/>
            <person name="Tice H."/>
            <person name="Cheng J.F."/>
            <person name="Tapia R."/>
            <person name="Han C."/>
            <person name="Goodwin L."/>
            <person name="Pitluck S."/>
            <person name="Liolios K."/>
            <person name="Pagani I."/>
            <person name="Ivanova N."/>
            <person name="Huntemann M."/>
            <person name="Mavromatis K."/>
            <person name="Mikhailova N."/>
            <person name="Pati A."/>
            <person name="Chen A."/>
            <person name="Palaniappan K."/>
            <person name="Land M."/>
            <person name="Hauser L."/>
            <person name="Brambilla E.M."/>
            <person name="Rohde M."/>
            <person name="Verbarg S."/>
            <person name="Goker M."/>
            <person name="Bristow J."/>
            <person name="Eisen J.A."/>
            <person name="Markowitz V."/>
            <person name="Hugenholtz P."/>
            <person name="Kyrpides N.C."/>
            <person name="Klenk H.P."/>
            <person name="Woyke T."/>
        </authorList>
    </citation>
    <scope>NUCLEOTIDE SEQUENCE [LARGE SCALE GENOMIC DNA]</scope>
    <source>
        <strain evidence="12">ATCC 27775 / DSM 1100 / LMG 10767 / O</strain>
    </source>
</reference>
<dbReference type="InterPro" id="IPR000109">
    <property type="entry name" value="POT_fam"/>
</dbReference>
<keyword evidence="3" id="KW-1003">Cell membrane</keyword>
<feature type="transmembrane region" description="Helical" evidence="9">
    <location>
        <begin position="84"/>
        <end position="101"/>
    </location>
</feature>
<dbReference type="eggNOG" id="COG3104">
    <property type="taxonomic scope" value="Bacteria"/>
</dbReference>